<protein>
    <submittedName>
        <fullName evidence="1">U-box domain-containing protein 33</fullName>
    </submittedName>
</protein>
<accession>A0A1J3JAQ7</accession>
<sequence length="120" mass="13772">MALVTPIPAMGERAGSMRFHGKVKQEQYYGRNGFEAENIRCCGQTRSQEQVYTHLGIIAKICLIHVHQPSQMIPVMGAKFQEEQVRVFREKEKEKVHMVLDEYIFVYMSAERGTLYGSSS</sequence>
<evidence type="ECO:0000313" key="1">
    <source>
        <dbReference type="EMBL" id="JAU89096.1"/>
    </source>
</evidence>
<gene>
    <name evidence="1" type="ORF">MP_TR22268_c1_g1_i1_g.63521</name>
</gene>
<proteinExistence type="predicted"/>
<organism evidence="1">
    <name type="scientific">Noccaea caerulescens</name>
    <name type="common">Alpine penny-cress</name>
    <name type="synonym">Thlaspi caerulescens</name>
    <dbReference type="NCBI Taxonomy" id="107243"/>
    <lineage>
        <taxon>Eukaryota</taxon>
        <taxon>Viridiplantae</taxon>
        <taxon>Streptophyta</taxon>
        <taxon>Embryophyta</taxon>
        <taxon>Tracheophyta</taxon>
        <taxon>Spermatophyta</taxon>
        <taxon>Magnoliopsida</taxon>
        <taxon>eudicotyledons</taxon>
        <taxon>Gunneridae</taxon>
        <taxon>Pentapetalae</taxon>
        <taxon>rosids</taxon>
        <taxon>malvids</taxon>
        <taxon>Brassicales</taxon>
        <taxon>Brassicaceae</taxon>
        <taxon>Coluteocarpeae</taxon>
        <taxon>Noccaea</taxon>
    </lineage>
</organism>
<name>A0A1J3JAQ7_NOCCA</name>
<dbReference type="EMBL" id="GEVM01016842">
    <property type="protein sequence ID" value="JAU89096.1"/>
    <property type="molecule type" value="Transcribed_RNA"/>
</dbReference>
<reference evidence="1" key="1">
    <citation type="submission" date="2016-07" db="EMBL/GenBank/DDBJ databases">
        <title>De novo transcriptome assembly of four accessions of the metal hyperaccumulator plant Noccaea caerulescens.</title>
        <authorList>
            <person name="Blande D."/>
            <person name="Halimaa P."/>
            <person name="Tervahauta A.I."/>
            <person name="Aarts M.G."/>
            <person name="Karenlampi S.O."/>
        </authorList>
    </citation>
    <scope>NUCLEOTIDE SEQUENCE</scope>
</reference>
<dbReference type="AlphaFoldDB" id="A0A1J3JAQ7"/>